<dbReference type="InterPro" id="IPR039261">
    <property type="entry name" value="FNR_nucleotide-bd"/>
</dbReference>
<name>A0A6J6QMH0_9ZZZZ</name>
<dbReference type="Pfam" id="PF14691">
    <property type="entry name" value="Fer4_20"/>
    <property type="match status" value="1"/>
</dbReference>
<dbReference type="GO" id="GO:0051536">
    <property type="term" value="F:iron-sulfur cluster binding"/>
    <property type="evidence" value="ECO:0007669"/>
    <property type="project" value="InterPro"/>
</dbReference>
<organism evidence="3">
    <name type="scientific">freshwater metagenome</name>
    <dbReference type="NCBI Taxonomy" id="449393"/>
    <lineage>
        <taxon>unclassified sequences</taxon>
        <taxon>metagenomes</taxon>
        <taxon>ecological metagenomes</taxon>
    </lineage>
</organism>
<dbReference type="InterPro" id="IPR023753">
    <property type="entry name" value="FAD/NAD-binding_dom"/>
</dbReference>
<accession>A0A6J6QMH0</accession>
<dbReference type="Pfam" id="PF10418">
    <property type="entry name" value="DHODB_Fe-S_bind"/>
    <property type="match status" value="1"/>
</dbReference>
<gene>
    <name evidence="3" type="ORF">UFOPK2656_00737</name>
    <name evidence="4" type="ORF">UFOPK3267_01203</name>
    <name evidence="5" type="ORF">UFOPK3651_00775</name>
    <name evidence="6" type="ORF">UFOPK3931_01357</name>
    <name evidence="2" type="ORF">UFOPK4189_00735</name>
</gene>
<dbReference type="CDD" id="cd06219">
    <property type="entry name" value="DHOD_e_trans_like1"/>
    <property type="match status" value="1"/>
</dbReference>
<dbReference type="SUPFAM" id="SSF63380">
    <property type="entry name" value="Riboflavin synthase domain-like"/>
    <property type="match status" value="1"/>
</dbReference>
<dbReference type="InterPro" id="IPR017938">
    <property type="entry name" value="Riboflavin_synthase-like_b-brl"/>
</dbReference>
<dbReference type="InterPro" id="IPR036188">
    <property type="entry name" value="FAD/NAD-bd_sf"/>
</dbReference>
<dbReference type="InterPro" id="IPR006004">
    <property type="entry name" value="SudA-like"/>
</dbReference>
<dbReference type="PRINTS" id="PR00419">
    <property type="entry name" value="ADXRDTASE"/>
</dbReference>
<feature type="domain" description="FAD-binding FR-type" evidence="1">
    <location>
        <begin position="6"/>
        <end position="105"/>
    </location>
</feature>
<dbReference type="InterPro" id="IPR009051">
    <property type="entry name" value="Helical_ferredxn"/>
</dbReference>
<dbReference type="PROSITE" id="PS51384">
    <property type="entry name" value="FAD_FR"/>
    <property type="match status" value="1"/>
</dbReference>
<dbReference type="SUPFAM" id="SSF47240">
    <property type="entry name" value="Ferritin-like"/>
    <property type="match status" value="1"/>
</dbReference>
<dbReference type="InterPro" id="IPR009078">
    <property type="entry name" value="Ferritin-like_SF"/>
</dbReference>
<dbReference type="NCBIfam" id="NF004862">
    <property type="entry name" value="PRK06222.1"/>
    <property type="match status" value="1"/>
</dbReference>
<dbReference type="InterPro" id="IPR028261">
    <property type="entry name" value="DPD_II"/>
</dbReference>
<dbReference type="EMBL" id="CAEZYF010000003">
    <property type="protein sequence ID" value="CAB4712039.1"/>
    <property type="molecule type" value="Genomic_DNA"/>
</dbReference>
<dbReference type="NCBIfam" id="TIGR01316">
    <property type="entry name" value="gltA"/>
    <property type="match status" value="1"/>
</dbReference>
<dbReference type="CDD" id="cd01045">
    <property type="entry name" value="Ferritin_like_AB"/>
    <property type="match status" value="1"/>
</dbReference>
<dbReference type="SUPFAM" id="SSF51971">
    <property type="entry name" value="Nucleotide-binding domain"/>
    <property type="match status" value="1"/>
</dbReference>
<dbReference type="Gene3D" id="3.50.50.60">
    <property type="entry name" value="FAD/NAD(P)-binding domain"/>
    <property type="match status" value="2"/>
</dbReference>
<dbReference type="EMBL" id="CAFBMT010000003">
    <property type="protein sequence ID" value="CAB4919656.1"/>
    <property type="molecule type" value="Genomic_DNA"/>
</dbReference>
<dbReference type="PANTHER" id="PTHR42783">
    <property type="entry name" value="GLUTAMATE SYNTHASE [NADPH] SMALL CHAIN"/>
    <property type="match status" value="1"/>
</dbReference>
<dbReference type="Gene3D" id="2.40.30.10">
    <property type="entry name" value="Translation factors"/>
    <property type="match status" value="1"/>
</dbReference>
<dbReference type="AlphaFoldDB" id="A0A6J6QMH0"/>
<evidence type="ECO:0000259" key="1">
    <source>
        <dbReference type="PROSITE" id="PS51384"/>
    </source>
</evidence>
<dbReference type="InterPro" id="IPR017927">
    <property type="entry name" value="FAD-bd_FR_type"/>
</dbReference>
<dbReference type="GO" id="GO:0016491">
    <property type="term" value="F:oxidoreductase activity"/>
    <property type="evidence" value="ECO:0007669"/>
    <property type="project" value="InterPro"/>
</dbReference>
<evidence type="ECO:0000313" key="4">
    <source>
        <dbReference type="EMBL" id="CAB4850483.1"/>
    </source>
</evidence>
<sequence>MVRAYPPVEMYRIVRRQELSPSTFLWDVEARDIAGSAKPGQFVMVRLHEGAERVPLTIADYDAAAGTITLVVQALGRSTAEMRDQYHEGDEFADVVGPLGVPTDIDHVGHVVLVGGGLGVAPIYPQLRAFKQAGNRTTAIVGFRSIDLAFWQDHLAQWADEVIVCTDDGSSGRQGLVTDALAEMVDSPDPTRRPDLVVAIGPMVMMRACAETTRAAGVPTVVSLNTIMVDGTGMCGSCRVSINGVTRFACVEGPDFDAHAVDFDELLARQRRFKGEEQTAAQEYEHRCQVEQQLFVEGRRTYKKLKDIEPTRVPMPERDPRIRARTFDEVTLGYSLTEAMREAERCLQCRRPTCIEGCPVSIDIPRFIRHLLVRDVDAALDVIHEANILPSVCGRVCPQESQCEAQCVIGRKMEPVAIGRLERFIGDHGVGSHQTIAAPTGKRVAVVGSGPAGLACAADLARSGVDVTVYEALHVAGGVLRYGIPSFRLPREIIDREVAGLAEMGVKFETDKVVGRTFTVQELLDNKGYDAVFLGVGAGAPTFLGIPGENAGRVISANEFLTRVNLMGGDRFPDIDTPVGIGKDVVVIGAGNTAMDCLRVAKRLGSKVRCVYRRSRAEAPARAEELHHAEDEGVEFMFLHNPLEVLTNSEGLVRGVRVERMELGEPDEWGRRTPLGTGETLEVECDTVIVALGTNPNPIITRNTPGLGLDGRGYVAADPITQATSLPGVFAGGDIVTGGATVILAMGAGRRAAAAINEYLATGAQALVADDVRTALCPRCHRPMDEGDDGICCAESMLTWKCTGCSKRSDGFAFPYGRCSACGGELDLIDPPALNDDAREAVRKAFEIELGGRDFYVAAAAHTNDADLRDTFERLANMEGEHIETLVRRYHLPSPPGADGNLHPGILQAGGTRNADDPFDLLGMAIDLERRAEAYFRTRIAGSTPAAAILYEELAAEEVEHIDLLTTELVAMRAERRGLL</sequence>
<dbReference type="InterPro" id="IPR012347">
    <property type="entry name" value="Ferritin-like"/>
</dbReference>
<reference evidence="3" key="1">
    <citation type="submission" date="2020-05" db="EMBL/GenBank/DDBJ databases">
        <authorList>
            <person name="Chiriac C."/>
            <person name="Salcher M."/>
            <person name="Ghai R."/>
            <person name="Kavagutti S V."/>
        </authorList>
    </citation>
    <scope>NUCLEOTIDE SEQUENCE</scope>
</reference>
<dbReference type="Gene3D" id="3.40.50.80">
    <property type="entry name" value="Nucleotide-binding domain of ferredoxin-NADP reductase (FNR) module"/>
    <property type="match status" value="1"/>
</dbReference>
<dbReference type="Gene3D" id="1.20.1260.10">
    <property type="match status" value="1"/>
</dbReference>
<dbReference type="EMBL" id="CAFBIY010000055">
    <property type="protein sequence ID" value="CAB4850483.1"/>
    <property type="molecule type" value="Genomic_DNA"/>
</dbReference>
<evidence type="ECO:0000313" key="6">
    <source>
        <dbReference type="EMBL" id="CAB4989044.1"/>
    </source>
</evidence>
<evidence type="ECO:0000313" key="5">
    <source>
        <dbReference type="EMBL" id="CAB4919656.1"/>
    </source>
</evidence>
<dbReference type="EMBL" id="CAFBOL010000030">
    <property type="protein sequence ID" value="CAB4989044.1"/>
    <property type="molecule type" value="Genomic_DNA"/>
</dbReference>
<dbReference type="PANTHER" id="PTHR42783:SF3">
    <property type="entry name" value="GLUTAMATE SYNTHASE [NADPH] SMALL CHAIN-RELATED"/>
    <property type="match status" value="1"/>
</dbReference>
<dbReference type="Gene3D" id="1.10.1060.10">
    <property type="entry name" value="Alpha-helical ferredoxin"/>
    <property type="match status" value="1"/>
</dbReference>
<evidence type="ECO:0000313" key="3">
    <source>
        <dbReference type="EMBL" id="CAB4712039.1"/>
    </source>
</evidence>
<dbReference type="SUPFAM" id="SSF52343">
    <property type="entry name" value="Ferredoxin reductase-like, C-terminal NADP-linked domain"/>
    <property type="match status" value="1"/>
</dbReference>
<evidence type="ECO:0000313" key="2">
    <source>
        <dbReference type="EMBL" id="CAB4362948.1"/>
    </source>
</evidence>
<protein>
    <submittedName>
        <fullName evidence="3">Unannotated protein</fullName>
    </submittedName>
</protein>
<dbReference type="EMBL" id="CAESGF010000003">
    <property type="protein sequence ID" value="CAB4362948.1"/>
    <property type="molecule type" value="Genomic_DNA"/>
</dbReference>
<proteinExistence type="predicted"/>
<dbReference type="Pfam" id="PF07992">
    <property type="entry name" value="Pyr_redox_2"/>
    <property type="match status" value="1"/>
</dbReference>
<dbReference type="SUPFAM" id="SSF46548">
    <property type="entry name" value="alpha-helical ferredoxin"/>
    <property type="match status" value="1"/>
</dbReference>
<dbReference type="InterPro" id="IPR019480">
    <property type="entry name" value="Dihydroorotate_DH_Fe-S-bd"/>
</dbReference>